<dbReference type="SUPFAM" id="SSF50978">
    <property type="entry name" value="WD40 repeat-like"/>
    <property type="match status" value="1"/>
</dbReference>
<dbReference type="InterPro" id="IPR038959">
    <property type="entry name" value="Prp19"/>
</dbReference>
<accession>A0A0P1BNV4</accession>
<comment type="catalytic activity">
    <reaction evidence="15">
        <text>S-ubiquitinyl-[E2 ubiquitin-conjugating enzyme]-L-cysteine + [acceptor protein]-L-lysine = [E2 ubiquitin-conjugating enzyme]-L-cysteine + N(6)-ubiquitinyl-[acceptor protein]-L-lysine.</text>
        <dbReference type="EC" id="2.3.2.27"/>
    </reaction>
</comment>
<dbReference type="InterPro" id="IPR013915">
    <property type="entry name" value="Prp19_cc"/>
</dbReference>
<keyword evidence="12 15" id="KW-0234">DNA repair</keyword>
<evidence type="ECO:0000256" key="1">
    <source>
        <dbReference type="ARBA" id="ARBA00004123"/>
    </source>
</evidence>
<feature type="repeat" description="WD" evidence="14">
    <location>
        <begin position="365"/>
        <end position="397"/>
    </location>
</feature>
<reference evidence="17 18" key="1">
    <citation type="submission" date="2014-09" db="EMBL/GenBank/DDBJ databases">
        <authorList>
            <person name="Magalhaes I.L.F."/>
            <person name="Oliveira U."/>
            <person name="Santos F.R."/>
            <person name="Vidigal T.H.D.A."/>
            <person name="Brescovit A.D."/>
            <person name="Santos A.J."/>
        </authorList>
    </citation>
    <scope>NUCLEOTIDE SEQUENCE [LARGE SCALE GENOMIC DNA]</scope>
</reference>
<dbReference type="GO" id="GO:0006281">
    <property type="term" value="P:DNA repair"/>
    <property type="evidence" value="ECO:0007669"/>
    <property type="project" value="UniProtKB-KW"/>
</dbReference>
<dbReference type="CDD" id="cd16656">
    <property type="entry name" value="RING-Ubox_PRP19"/>
    <property type="match status" value="1"/>
</dbReference>
<dbReference type="SMART" id="SM00504">
    <property type="entry name" value="Ubox"/>
    <property type="match status" value="1"/>
</dbReference>
<dbReference type="GO" id="GO:0061630">
    <property type="term" value="F:ubiquitin protein ligase activity"/>
    <property type="evidence" value="ECO:0007669"/>
    <property type="project" value="UniProtKB-UniRule"/>
</dbReference>
<evidence type="ECO:0000256" key="2">
    <source>
        <dbReference type="ARBA" id="ARBA00004906"/>
    </source>
</evidence>
<comment type="pathway">
    <text evidence="2 15">Protein modification; protein ubiquitination.</text>
</comment>
<dbReference type="GO" id="GO:0000974">
    <property type="term" value="C:Prp19 complex"/>
    <property type="evidence" value="ECO:0007669"/>
    <property type="project" value="UniProtKB-UniRule"/>
</dbReference>
<dbReference type="Pfam" id="PF00400">
    <property type="entry name" value="WD40"/>
    <property type="match status" value="5"/>
</dbReference>
<name>A0A0P1BNV4_9BASI</name>
<keyword evidence="6 15" id="KW-0808">Transferase</keyword>
<dbReference type="InterPro" id="IPR015943">
    <property type="entry name" value="WD40/YVTN_repeat-like_dom_sf"/>
</dbReference>
<sequence length="523" mass="54812">MFCAISGEPPAQPVISSKSGQLYEARLIRKYIDENGKDPITGEVLSHDDLIEVKASPRAAAPRPPTHSSIPSLLTSLQNEYDGLMMELFTLKKNYDEVRMELAHALYANDAANRVVARLISERDEARSALASISGSLGASAGAGVGTDASNQGGDVEILSSQRRAKMKRKAPAGYASAADVREFKTTTSLPSMHSTKPPGVTSLDVSSSGNLLLTGGADKQVQVYDRASGRQIATLKGHTKKITRVVFSKPPLDASIADVGTEAGEAPPPSFAVSASEDKSIRVWKLGANEGDAAPEYALSHVIKGYKAEVTGLDIHPSGALIGTCSKDGLWALHDPTTGERLLAVDAPSNETAEEAAGGYAYESFAFHPDGQLAATGTAGGVVRIWDVSAIQKVSTFRDHSASAGVTALGFSENGYYLAAGGKGSGEVKIWDLRKLSVAGTINASESSKGEAGNVLALAFDPTASFLAVVGTDAKIYANKTWQLLAADDGNTAECTDCAWDPRDGSLVVSSLDRTVRILSKA</sequence>
<dbReference type="SMART" id="SM00320">
    <property type="entry name" value="WD40"/>
    <property type="match status" value="7"/>
</dbReference>
<dbReference type="FunFam" id="3.30.40.10:FF:000027">
    <property type="entry name" value="Pre-mRNA-processing factor 19, putative"/>
    <property type="match status" value="1"/>
</dbReference>
<dbReference type="InterPro" id="IPR003613">
    <property type="entry name" value="Ubox_domain"/>
</dbReference>
<keyword evidence="11 15" id="KW-0508">mRNA splicing</keyword>
<dbReference type="InterPro" id="IPR001680">
    <property type="entry name" value="WD40_rpt"/>
</dbReference>
<dbReference type="EC" id="2.3.2.27" evidence="15"/>
<keyword evidence="10 15" id="KW-0833">Ubl conjugation pathway</keyword>
<comment type="function">
    <text evidence="15">Ubiquitin-protein ligase which is mainly involved pre-mRNA splicing and DNA repair. Required for pre-mRNA splicing as component of the spliceosome.</text>
</comment>
<evidence type="ECO:0000256" key="5">
    <source>
        <dbReference type="ARBA" id="ARBA00022664"/>
    </source>
</evidence>
<dbReference type="GO" id="GO:0005737">
    <property type="term" value="C:cytoplasm"/>
    <property type="evidence" value="ECO:0007669"/>
    <property type="project" value="TreeGrafter"/>
</dbReference>
<evidence type="ECO:0000313" key="18">
    <source>
        <dbReference type="Proteomes" id="UP000054845"/>
    </source>
</evidence>
<dbReference type="STRING" id="401625.A0A0P1BNV4"/>
<comment type="subunit">
    <text evidence="15">Homotetramer.</text>
</comment>
<evidence type="ECO:0000256" key="6">
    <source>
        <dbReference type="ARBA" id="ARBA00022679"/>
    </source>
</evidence>
<keyword evidence="7 15" id="KW-0747">Spliceosome</keyword>
<dbReference type="InterPro" id="IPR055340">
    <property type="entry name" value="RING-Ubox_PRP19"/>
</dbReference>
<dbReference type="Pfam" id="PF08606">
    <property type="entry name" value="Prp19"/>
    <property type="match status" value="1"/>
</dbReference>
<evidence type="ECO:0000256" key="7">
    <source>
        <dbReference type="ARBA" id="ARBA00022728"/>
    </source>
</evidence>
<evidence type="ECO:0000256" key="12">
    <source>
        <dbReference type="ARBA" id="ARBA00023204"/>
    </source>
</evidence>
<evidence type="ECO:0000256" key="9">
    <source>
        <dbReference type="ARBA" id="ARBA00022763"/>
    </source>
</evidence>
<dbReference type="EMBL" id="CCYA01000265">
    <property type="protein sequence ID" value="CEH17939.1"/>
    <property type="molecule type" value="Genomic_DNA"/>
</dbReference>
<evidence type="ECO:0000256" key="8">
    <source>
        <dbReference type="ARBA" id="ARBA00022737"/>
    </source>
</evidence>
<dbReference type="UniPathway" id="UPA00143"/>
<dbReference type="Proteomes" id="UP000054845">
    <property type="component" value="Unassembled WGS sequence"/>
</dbReference>
<evidence type="ECO:0000256" key="15">
    <source>
        <dbReference type="RuleBase" id="RU367101"/>
    </source>
</evidence>
<dbReference type="SUPFAM" id="SSF57850">
    <property type="entry name" value="RING/U-box"/>
    <property type="match status" value="1"/>
</dbReference>
<keyword evidence="18" id="KW-1185">Reference proteome</keyword>
<dbReference type="PROSITE" id="PS50082">
    <property type="entry name" value="WD_REPEATS_2"/>
    <property type="match status" value="2"/>
</dbReference>
<evidence type="ECO:0000313" key="17">
    <source>
        <dbReference type="EMBL" id="CEH17939.1"/>
    </source>
</evidence>
<dbReference type="OrthoDB" id="687049at2759"/>
<organism evidence="17 18">
    <name type="scientific">Ceraceosorus bombacis</name>
    <dbReference type="NCBI Taxonomy" id="401625"/>
    <lineage>
        <taxon>Eukaryota</taxon>
        <taxon>Fungi</taxon>
        <taxon>Dikarya</taxon>
        <taxon>Basidiomycota</taxon>
        <taxon>Ustilaginomycotina</taxon>
        <taxon>Exobasidiomycetes</taxon>
        <taxon>Ceraceosorales</taxon>
        <taxon>Ceraceosoraceae</taxon>
        <taxon>Ceraceosorus</taxon>
    </lineage>
</organism>
<comment type="subcellular location">
    <subcellularLocation>
        <location evidence="1 15">Nucleus</location>
    </subcellularLocation>
</comment>
<dbReference type="Gene3D" id="2.130.10.10">
    <property type="entry name" value="YVTN repeat-like/Quinoprotein amine dehydrogenase"/>
    <property type="match status" value="1"/>
</dbReference>
<dbReference type="GO" id="GO:0070534">
    <property type="term" value="P:protein K63-linked ubiquitination"/>
    <property type="evidence" value="ECO:0007669"/>
    <property type="project" value="UniProtKB-UniRule"/>
</dbReference>
<proteinExistence type="inferred from homology"/>
<dbReference type="InterPro" id="IPR013083">
    <property type="entry name" value="Znf_RING/FYVE/PHD"/>
</dbReference>
<evidence type="ECO:0000256" key="10">
    <source>
        <dbReference type="ARBA" id="ARBA00022786"/>
    </source>
</evidence>
<evidence type="ECO:0000259" key="16">
    <source>
        <dbReference type="PROSITE" id="PS51698"/>
    </source>
</evidence>
<dbReference type="Gene3D" id="3.30.40.10">
    <property type="entry name" value="Zinc/RING finger domain, C3HC4 (zinc finger)"/>
    <property type="match status" value="1"/>
</dbReference>
<feature type="repeat" description="WD" evidence="14">
    <location>
        <begin position="201"/>
        <end position="235"/>
    </location>
</feature>
<dbReference type="AlphaFoldDB" id="A0A0P1BNV4"/>
<keyword evidence="5 15" id="KW-0507">mRNA processing</keyword>
<comment type="similarity">
    <text evidence="3 15">Belongs to the WD repeat PRP19 family.</text>
</comment>
<keyword evidence="8" id="KW-0677">Repeat</keyword>
<keyword evidence="13 15" id="KW-0539">Nucleus</keyword>
<dbReference type="GO" id="GO:0071006">
    <property type="term" value="C:U2-type catalytic step 1 spliceosome"/>
    <property type="evidence" value="ECO:0007669"/>
    <property type="project" value="TreeGrafter"/>
</dbReference>
<dbReference type="CDD" id="cd00200">
    <property type="entry name" value="WD40"/>
    <property type="match status" value="1"/>
</dbReference>
<protein>
    <recommendedName>
        <fullName evidence="15">Pre-mRNA-processing factor 19</fullName>
        <ecNumber evidence="15">2.3.2.27</ecNumber>
    </recommendedName>
</protein>
<evidence type="ECO:0000256" key="14">
    <source>
        <dbReference type="PROSITE-ProRule" id="PRU00221"/>
    </source>
</evidence>
<keyword evidence="9 15" id="KW-0227">DNA damage</keyword>
<dbReference type="PANTHER" id="PTHR43995:SF1">
    <property type="entry name" value="PRE-MRNA-PROCESSING FACTOR 19"/>
    <property type="match status" value="1"/>
</dbReference>
<evidence type="ECO:0000256" key="13">
    <source>
        <dbReference type="ARBA" id="ARBA00023242"/>
    </source>
</evidence>
<evidence type="ECO:0000256" key="11">
    <source>
        <dbReference type="ARBA" id="ARBA00023187"/>
    </source>
</evidence>
<dbReference type="InterPro" id="IPR036322">
    <property type="entry name" value="WD40_repeat_dom_sf"/>
</dbReference>
<feature type="domain" description="U-box" evidence="16">
    <location>
        <begin position="1"/>
        <end position="70"/>
    </location>
</feature>
<dbReference type="PROSITE" id="PS51698">
    <property type="entry name" value="U_BOX"/>
    <property type="match status" value="1"/>
</dbReference>
<evidence type="ECO:0000256" key="4">
    <source>
        <dbReference type="ARBA" id="ARBA00022574"/>
    </source>
</evidence>
<dbReference type="PANTHER" id="PTHR43995">
    <property type="entry name" value="PRE-MRNA-PROCESSING FACTOR 19"/>
    <property type="match status" value="1"/>
</dbReference>
<dbReference type="GO" id="GO:0000398">
    <property type="term" value="P:mRNA splicing, via spliceosome"/>
    <property type="evidence" value="ECO:0007669"/>
    <property type="project" value="InterPro"/>
</dbReference>
<evidence type="ECO:0000256" key="3">
    <source>
        <dbReference type="ARBA" id="ARBA00006388"/>
    </source>
</evidence>
<keyword evidence="4 14" id="KW-0853">WD repeat</keyword>